<keyword evidence="3" id="KW-1185">Reference proteome</keyword>
<accession>A0A9N9ZZ24</accession>
<evidence type="ECO:0000313" key="2">
    <source>
        <dbReference type="EMBL" id="CAH0382692.1"/>
    </source>
</evidence>
<gene>
    <name evidence="2" type="ORF">BEMITA_LOCUS2201</name>
</gene>
<feature type="chain" id="PRO_5040203770" evidence="1">
    <location>
        <begin position="22"/>
        <end position="110"/>
    </location>
</feature>
<sequence length="110" mass="11588">MNAQCWSILTLFAATLLTVGALPVGNEVTAYNDIGPQLSNSSGVGSIEIYNYEVNTANSSYTGNMNSAADGWSTSTIVNNKTNGAVIVNGNKNYVKSHNTGDNILRAGRK</sequence>
<reference evidence="2" key="1">
    <citation type="submission" date="2021-12" db="EMBL/GenBank/DDBJ databases">
        <authorList>
            <person name="King R."/>
        </authorList>
    </citation>
    <scope>NUCLEOTIDE SEQUENCE</scope>
</reference>
<proteinExistence type="predicted"/>
<keyword evidence="1" id="KW-0732">Signal</keyword>
<name>A0A9N9ZZ24_BEMTA</name>
<dbReference type="Proteomes" id="UP001152759">
    <property type="component" value="Chromosome 10"/>
</dbReference>
<evidence type="ECO:0000256" key="1">
    <source>
        <dbReference type="SAM" id="SignalP"/>
    </source>
</evidence>
<feature type="signal peptide" evidence="1">
    <location>
        <begin position="1"/>
        <end position="21"/>
    </location>
</feature>
<organism evidence="2 3">
    <name type="scientific">Bemisia tabaci</name>
    <name type="common">Sweetpotato whitefly</name>
    <name type="synonym">Aleurodes tabaci</name>
    <dbReference type="NCBI Taxonomy" id="7038"/>
    <lineage>
        <taxon>Eukaryota</taxon>
        <taxon>Metazoa</taxon>
        <taxon>Ecdysozoa</taxon>
        <taxon>Arthropoda</taxon>
        <taxon>Hexapoda</taxon>
        <taxon>Insecta</taxon>
        <taxon>Pterygota</taxon>
        <taxon>Neoptera</taxon>
        <taxon>Paraneoptera</taxon>
        <taxon>Hemiptera</taxon>
        <taxon>Sternorrhyncha</taxon>
        <taxon>Aleyrodoidea</taxon>
        <taxon>Aleyrodidae</taxon>
        <taxon>Aleyrodinae</taxon>
        <taxon>Bemisia</taxon>
    </lineage>
</organism>
<evidence type="ECO:0000313" key="3">
    <source>
        <dbReference type="Proteomes" id="UP001152759"/>
    </source>
</evidence>
<protein>
    <submittedName>
        <fullName evidence="2">Uncharacterized protein</fullName>
    </submittedName>
</protein>
<dbReference type="AlphaFoldDB" id="A0A9N9ZZ24"/>
<dbReference type="EMBL" id="OU963871">
    <property type="protein sequence ID" value="CAH0382692.1"/>
    <property type="molecule type" value="Genomic_DNA"/>
</dbReference>